<dbReference type="OMA" id="MTKMNVG"/>
<dbReference type="InterPro" id="IPR017964">
    <property type="entry name" value="DNA-dir_DNA_pol_B_CS"/>
</dbReference>
<dbReference type="InterPro" id="IPR036397">
    <property type="entry name" value="RNaseH_sf"/>
</dbReference>
<keyword evidence="8" id="KW-0862">Zinc</keyword>
<evidence type="ECO:0000256" key="6">
    <source>
        <dbReference type="ARBA" id="ARBA00022723"/>
    </source>
</evidence>
<dbReference type="Pfam" id="PF00136">
    <property type="entry name" value="DNA_pol_B"/>
    <property type="match status" value="1"/>
</dbReference>
<evidence type="ECO:0000256" key="8">
    <source>
        <dbReference type="ARBA" id="ARBA00022833"/>
    </source>
</evidence>
<feature type="compositionally biased region" description="Polar residues" evidence="13">
    <location>
        <begin position="387"/>
        <end position="399"/>
    </location>
</feature>
<dbReference type="Proteomes" id="UP000027361">
    <property type="component" value="Unassembled WGS sequence"/>
</dbReference>
<keyword evidence="10 12" id="KW-0238">DNA-binding</keyword>
<dbReference type="GO" id="GO:0003887">
    <property type="term" value="F:DNA-directed DNA polymerase activity"/>
    <property type="evidence" value="ECO:0007669"/>
    <property type="project" value="UniProtKB-KW"/>
</dbReference>
<dbReference type="FunCoup" id="A0A066W0V9">
    <property type="interactions" value="441"/>
</dbReference>
<dbReference type="SMART" id="SM00486">
    <property type="entry name" value="POLBc"/>
    <property type="match status" value="1"/>
</dbReference>
<feature type="region of interest" description="Disordered" evidence="13">
    <location>
        <begin position="493"/>
        <end position="515"/>
    </location>
</feature>
<sequence>MASKSRMSALAALKAKRRGESIAQKDDSDSDVDLYDEVNDEEFKSIVRGRMMTDNFIVDDDGGGYVDTGAPEWEREGSEESDGEDEVRLEAFGTKSRRGKRSLAEQNDYVKAAGAKKDSRKPPSTGSGLFGRGGSSARPLFGGAKQNTAAQDDDFMSNIFNDLESGTCPTKPTTKASSTPAGNSTSRKRRNEEAAFERFRTTHVATITSSSPHTEELPSSDSVESPADAPMQHNVRVLDGKDYGSPSWDHEGLASSPLPTKKLKTSAFTRQASISDIPPLPLTPEFSDDDDEDSILSIRKAAEGKARPAASNMRISRVQVSAPASTKTEAYESKTPSLGKNGPQSTAHKQSNAKANVIGWRDIHASLVQAEKLDEADKKGNPAKMNMNGSGNVASSDPQISDDEGEGSADKDATAKATYFEQTSNTVHFYWLDHLEQGDKVYLIGKVRSKQTGQYVSCCVAVEGMERCLFVLPKKAPEEQGLEQSRAIRESKKLRKERERKGESTDDIEDMEEEEEPWQDEVFDEFDSIRSQHGINSFISSWVVRDYAFELSDVPRESKYLKVRYGFDEPALPFDISGNTFSRVFGTNTSAFELFVLKRRIMGPCWLKLESASINTGTPISWCKLELTVDEPKSVSTFSDSDSLAPKETPPLNVMSLSLRTVVNVKENKKEILCASARTWINYGIEDTTPLEKVPSSLHTFVRALGAKFPSGFEQMSRMSKTKMVAIKYERGLLNALLAHIRSVDPDVILGHELVGVTLDVLLHRMRDLKAAHWSQIGRLRRPKWPPLRQNFNVPLLAGRLVLDLASDCGKSMITSTTWSLTEMAGTHLGIQREDIDPDETAGVFVGEDAKQVMLFLAHNDMDTWLQMAIACKVQILPLTKQLTNIAGNSWNRTLNGGRAERNEYILLHDFHEKKYICPDKLSLKDKRGAARKAAEEGAEEGADAQGSSKKDKFKGGLVFEPKKGLCDKFVLVMDFNSLYPSIIQEFNIDFTTVVRAGPAFADVDAIPDIPSSDVERGVLPTLIAKLVDKRRDVKGLMKDKKASAASLAQWNVKQLALKLTANSMYGCLGFENSRFYARPLAALTTFKGREILTQTRELAESLSLEVIYGDTDSVMINTNVTEYAEAIKIGREFKKAVNKRYRLLEIDIDAVFQRMLLLQKKKYAALKIEDDGKMTKEIKGLDMKRREYSMLSKDASAYVLDQVLSGEPTEVVIENVHEFLRKLGKDVRSSQLPLDAFIIYKRLGKNPEDYPDAKSQPHVQVALRMKAKGSSARSGDVIPYIFCKPEGNAALTKSAQADRAFHPDELRRAESKLVIDYEHYLSLQVLPPIERLCESIEGTDKARLAECLGLDTSRYAYVTSEAMDRDSAAFSTLDSQMTAEERFKDCRPLEFHCRACGDTIAFAGLFRAHQKRIMAGDHLRCPRSECRSRIPLPSLGLQLQQRIAEHIATYYAGWMVCSDSGCGLKSRLTGVYAKRCLAPGCHGLAVQVYSDKALYTQLSYYAHLFDGEALQQSAEELKHPGTAAQVLSQHKVLVGTLSNVVKQYLEKSGRKYVDLGSLFAGVSLGPRRTVVV</sequence>
<dbReference type="GO" id="GO:0000166">
    <property type="term" value="F:nucleotide binding"/>
    <property type="evidence" value="ECO:0007669"/>
    <property type="project" value="InterPro"/>
</dbReference>
<name>A0A066W0V9_TILAU</name>
<dbReference type="InterPro" id="IPR006133">
    <property type="entry name" value="DNA-dir_DNA_pol_B_exonuc"/>
</dbReference>
<dbReference type="PROSITE" id="PS00116">
    <property type="entry name" value="DNA_POLYMERASE_B"/>
    <property type="match status" value="1"/>
</dbReference>
<dbReference type="InParanoid" id="A0A066W0V9"/>
<feature type="domain" description="DNA-directed DNA polymerase family B exonuclease" evidence="15">
    <location>
        <begin position="583"/>
        <end position="824"/>
    </location>
</feature>
<feature type="compositionally biased region" description="Basic and acidic residues" evidence="13">
    <location>
        <begin position="18"/>
        <end position="27"/>
    </location>
</feature>
<keyword evidence="3 12" id="KW-0808">Transferase</keyword>
<dbReference type="Pfam" id="PF08996">
    <property type="entry name" value="zf-DNA_Pol"/>
    <property type="match status" value="1"/>
</dbReference>
<feature type="domain" description="Zinc finger DNA-directed DNA polymerase family B alpha" evidence="16">
    <location>
        <begin position="1376"/>
        <end position="1560"/>
    </location>
</feature>
<dbReference type="GO" id="GO:0006272">
    <property type="term" value="P:leading strand elongation"/>
    <property type="evidence" value="ECO:0007669"/>
    <property type="project" value="TreeGrafter"/>
</dbReference>
<feature type="region of interest" description="Disordered" evidence="13">
    <location>
        <begin position="275"/>
        <end position="294"/>
    </location>
</feature>
<gene>
    <name evidence="18" type="ORF">K437DRAFT_274495</name>
</gene>
<evidence type="ECO:0000256" key="4">
    <source>
        <dbReference type="ARBA" id="ARBA00022695"/>
    </source>
</evidence>
<comment type="caution">
    <text evidence="18">The sequence shown here is derived from an EMBL/GenBank/DDBJ whole genome shotgun (WGS) entry which is preliminary data.</text>
</comment>
<comment type="subcellular location">
    <subcellularLocation>
        <location evidence="1">Nucleus</location>
    </subcellularLocation>
</comment>
<feature type="domain" description="DNA-directed DNA polymerase family B multifunctional" evidence="14">
    <location>
        <begin position="890"/>
        <end position="1337"/>
    </location>
</feature>
<feature type="compositionally biased region" description="Basic and acidic residues" evidence="13">
    <location>
        <begin position="493"/>
        <end position="504"/>
    </location>
</feature>
<dbReference type="SUPFAM" id="SSF53098">
    <property type="entry name" value="Ribonuclease H-like"/>
    <property type="match status" value="1"/>
</dbReference>
<dbReference type="EMBL" id="JMSN01000049">
    <property type="protein sequence ID" value="KDN44709.1"/>
    <property type="molecule type" value="Genomic_DNA"/>
</dbReference>
<dbReference type="Gene3D" id="3.90.1600.10">
    <property type="entry name" value="Palm domain of DNA polymerase"/>
    <property type="match status" value="2"/>
</dbReference>
<feature type="compositionally biased region" description="Acidic residues" evidence="13">
    <location>
        <begin position="505"/>
        <end position="515"/>
    </location>
</feature>
<evidence type="ECO:0000256" key="13">
    <source>
        <dbReference type="SAM" id="MobiDB-lite"/>
    </source>
</evidence>
<evidence type="ECO:0000256" key="7">
    <source>
        <dbReference type="ARBA" id="ARBA00022771"/>
    </source>
</evidence>
<evidence type="ECO:0000256" key="2">
    <source>
        <dbReference type="ARBA" id="ARBA00005755"/>
    </source>
</evidence>
<dbReference type="InterPro" id="IPR006134">
    <property type="entry name" value="DNA-dir_DNA_pol_B_multi_dom"/>
</dbReference>
<dbReference type="GO" id="GO:0003682">
    <property type="term" value="F:chromatin binding"/>
    <property type="evidence" value="ECO:0007669"/>
    <property type="project" value="TreeGrafter"/>
</dbReference>
<dbReference type="GO" id="GO:0003688">
    <property type="term" value="F:DNA replication origin binding"/>
    <property type="evidence" value="ECO:0007669"/>
    <property type="project" value="TreeGrafter"/>
</dbReference>
<evidence type="ECO:0000256" key="5">
    <source>
        <dbReference type="ARBA" id="ARBA00022705"/>
    </source>
</evidence>
<dbReference type="SUPFAM" id="SSF56672">
    <property type="entry name" value="DNA/RNA polymerases"/>
    <property type="match status" value="1"/>
</dbReference>
<evidence type="ECO:0000259" key="16">
    <source>
        <dbReference type="Pfam" id="PF08996"/>
    </source>
</evidence>
<dbReference type="Pfam" id="PF03104">
    <property type="entry name" value="DNA_pol_B_exo1"/>
    <property type="match status" value="1"/>
</dbReference>
<feature type="region of interest" description="Disordered" evidence="13">
    <location>
        <begin position="58"/>
        <end position="259"/>
    </location>
</feature>
<feature type="compositionally biased region" description="Low complexity" evidence="13">
    <location>
        <begin position="169"/>
        <end position="181"/>
    </location>
</feature>
<accession>A0A066W0V9</accession>
<dbReference type="PANTHER" id="PTHR45861">
    <property type="entry name" value="DNA POLYMERASE ALPHA CATALYTIC SUBUNIT"/>
    <property type="match status" value="1"/>
</dbReference>
<evidence type="ECO:0000259" key="14">
    <source>
        <dbReference type="Pfam" id="PF00136"/>
    </source>
</evidence>
<dbReference type="CDD" id="cd05532">
    <property type="entry name" value="POLBc_alpha"/>
    <property type="match status" value="1"/>
</dbReference>
<comment type="similarity">
    <text evidence="2 12">Belongs to the DNA polymerase type-B family.</text>
</comment>
<evidence type="ECO:0000256" key="1">
    <source>
        <dbReference type="ARBA" id="ARBA00004123"/>
    </source>
</evidence>
<keyword evidence="4 12" id="KW-0548">Nucleotidyltransferase</keyword>
<evidence type="ECO:0000256" key="12">
    <source>
        <dbReference type="RuleBase" id="RU000442"/>
    </source>
</evidence>
<dbReference type="FunFam" id="1.10.132.60:FF:000004">
    <property type="entry name" value="DNA polymerase"/>
    <property type="match status" value="1"/>
</dbReference>
<dbReference type="GO" id="GO:0005658">
    <property type="term" value="C:alpha DNA polymerase:primase complex"/>
    <property type="evidence" value="ECO:0007669"/>
    <property type="project" value="TreeGrafter"/>
</dbReference>
<dbReference type="InterPro" id="IPR012337">
    <property type="entry name" value="RNaseH-like_sf"/>
</dbReference>
<dbReference type="FunFam" id="3.30.70.2820:FF:000001">
    <property type="entry name" value="DNA polymerase"/>
    <property type="match status" value="1"/>
</dbReference>
<dbReference type="Gene3D" id="3.30.70.2820">
    <property type="match status" value="1"/>
</dbReference>
<evidence type="ECO:0000256" key="9">
    <source>
        <dbReference type="ARBA" id="ARBA00022932"/>
    </source>
</evidence>
<evidence type="ECO:0000313" key="19">
    <source>
        <dbReference type="Proteomes" id="UP000027361"/>
    </source>
</evidence>
<keyword evidence="7" id="KW-0863">Zinc-finger</keyword>
<reference evidence="18 19" key="1">
    <citation type="submission" date="2014-05" db="EMBL/GenBank/DDBJ databases">
        <title>Draft genome sequence of a rare smut relative, Tilletiaria anomala UBC 951.</title>
        <authorList>
            <consortium name="DOE Joint Genome Institute"/>
            <person name="Toome M."/>
            <person name="Kuo A."/>
            <person name="Henrissat B."/>
            <person name="Lipzen A."/>
            <person name="Tritt A."/>
            <person name="Yoshinaga Y."/>
            <person name="Zane M."/>
            <person name="Barry K."/>
            <person name="Grigoriev I.V."/>
            <person name="Spatafora J.W."/>
            <person name="Aimea M.C."/>
        </authorList>
    </citation>
    <scope>NUCLEOTIDE SEQUENCE [LARGE SCALE GENOMIC DNA]</scope>
    <source>
        <strain evidence="18 19">UBC 951</strain>
    </source>
</reference>
<dbReference type="OrthoDB" id="6755010at2759"/>
<dbReference type="Gene3D" id="1.10.3200.20">
    <property type="entry name" value="DNA Polymerase alpha, zinc finger"/>
    <property type="match status" value="1"/>
</dbReference>
<dbReference type="InterPro" id="IPR042087">
    <property type="entry name" value="DNA_pol_B_thumb"/>
</dbReference>
<dbReference type="FunFam" id="3.30.420.10:FF:000036">
    <property type="entry name" value="DNA polymerase"/>
    <property type="match status" value="1"/>
</dbReference>
<feature type="compositionally biased region" description="Basic and acidic residues" evidence="13">
    <location>
        <begin position="236"/>
        <end position="252"/>
    </location>
</feature>
<dbReference type="Gene3D" id="2.40.50.730">
    <property type="match status" value="1"/>
</dbReference>
<evidence type="ECO:0000256" key="11">
    <source>
        <dbReference type="ARBA" id="ARBA00023242"/>
    </source>
</evidence>
<dbReference type="GO" id="GO:0006273">
    <property type="term" value="P:lagging strand elongation"/>
    <property type="evidence" value="ECO:0007669"/>
    <property type="project" value="TreeGrafter"/>
</dbReference>
<keyword evidence="11" id="KW-0539">Nucleus</keyword>
<evidence type="ECO:0000259" key="15">
    <source>
        <dbReference type="Pfam" id="PF03104"/>
    </source>
</evidence>
<evidence type="ECO:0000256" key="10">
    <source>
        <dbReference type="ARBA" id="ARBA00023125"/>
    </source>
</evidence>
<dbReference type="Pfam" id="PF12254">
    <property type="entry name" value="DNA_pol_alpha_N"/>
    <property type="match status" value="1"/>
</dbReference>
<evidence type="ECO:0000313" key="18">
    <source>
        <dbReference type="EMBL" id="KDN44709.1"/>
    </source>
</evidence>
<comment type="catalytic activity">
    <reaction evidence="12">
        <text>DNA(n) + a 2'-deoxyribonucleoside 5'-triphosphate = DNA(n+1) + diphosphate</text>
        <dbReference type="Rhea" id="RHEA:22508"/>
        <dbReference type="Rhea" id="RHEA-COMP:17339"/>
        <dbReference type="Rhea" id="RHEA-COMP:17340"/>
        <dbReference type="ChEBI" id="CHEBI:33019"/>
        <dbReference type="ChEBI" id="CHEBI:61560"/>
        <dbReference type="ChEBI" id="CHEBI:173112"/>
        <dbReference type="EC" id="2.7.7.7"/>
    </reaction>
</comment>
<dbReference type="InterPro" id="IPR023211">
    <property type="entry name" value="DNA_pol_palm_dom_sf"/>
</dbReference>
<dbReference type="InterPro" id="IPR024647">
    <property type="entry name" value="DNA_pol_a_cat_su_N"/>
</dbReference>
<dbReference type="NCBIfam" id="TIGR00592">
    <property type="entry name" value="pol2"/>
    <property type="match status" value="1"/>
</dbReference>
<dbReference type="GeneID" id="25266540"/>
<protein>
    <recommendedName>
        <fullName evidence="12">DNA polymerase</fullName>
        <ecNumber evidence="12">2.7.7.7</ecNumber>
    </recommendedName>
</protein>
<keyword evidence="5 12" id="KW-0235">DNA replication</keyword>
<dbReference type="InterPro" id="IPR038256">
    <property type="entry name" value="Pol_alpha_znc_sf"/>
</dbReference>
<keyword evidence="9 12" id="KW-0239">DNA-directed DNA polymerase</keyword>
<keyword evidence="19" id="KW-1185">Reference proteome</keyword>
<feature type="compositionally biased region" description="Polar residues" evidence="13">
    <location>
        <begin position="203"/>
        <end position="223"/>
    </location>
</feature>
<feature type="compositionally biased region" description="Polar residues" evidence="13">
    <location>
        <begin position="318"/>
        <end position="353"/>
    </location>
</feature>
<dbReference type="GO" id="GO:0006281">
    <property type="term" value="P:DNA repair"/>
    <property type="evidence" value="ECO:0007669"/>
    <property type="project" value="UniProtKB-ARBA"/>
</dbReference>
<dbReference type="GO" id="GO:0008270">
    <property type="term" value="F:zinc ion binding"/>
    <property type="evidence" value="ECO:0007669"/>
    <property type="project" value="UniProtKB-KW"/>
</dbReference>
<dbReference type="InterPro" id="IPR006172">
    <property type="entry name" value="DNA-dir_DNA_pol_B"/>
</dbReference>
<dbReference type="PRINTS" id="PR00106">
    <property type="entry name" value="DNAPOLB"/>
</dbReference>
<dbReference type="InterPro" id="IPR015088">
    <property type="entry name" value="Znf_DNA-dir_DNA_pol_B_alpha"/>
</dbReference>
<feature type="compositionally biased region" description="Basic and acidic residues" evidence="13">
    <location>
        <begin position="190"/>
        <end position="200"/>
    </location>
</feature>
<dbReference type="EC" id="2.7.7.7" evidence="12"/>
<evidence type="ECO:0000259" key="17">
    <source>
        <dbReference type="Pfam" id="PF12254"/>
    </source>
</evidence>
<dbReference type="InterPro" id="IPR043502">
    <property type="entry name" value="DNA/RNA_pol_sf"/>
</dbReference>
<dbReference type="PANTHER" id="PTHR45861:SF1">
    <property type="entry name" value="DNA POLYMERASE ALPHA CATALYTIC SUBUNIT"/>
    <property type="match status" value="1"/>
</dbReference>
<dbReference type="STRING" id="1037660.A0A066W0V9"/>
<feature type="domain" description="DNA polymerase alpha catalytic subunit N-terminal" evidence="17">
    <location>
        <begin position="10"/>
        <end position="74"/>
    </location>
</feature>
<proteinExistence type="inferred from homology"/>
<feature type="region of interest" description="Disordered" evidence="13">
    <location>
        <begin position="301"/>
        <end position="353"/>
    </location>
</feature>
<dbReference type="GO" id="GO:1902975">
    <property type="term" value="P:mitotic DNA replication initiation"/>
    <property type="evidence" value="ECO:0007669"/>
    <property type="project" value="InterPro"/>
</dbReference>
<dbReference type="HOGENOM" id="CLU_001718_1_0_1"/>
<keyword evidence="6" id="KW-0479">Metal-binding</keyword>
<evidence type="ECO:0000256" key="3">
    <source>
        <dbReference type="ARBA" id="ARBA00022679"/>
    </source>
</evidence>
<feature type="region of interest" description="Disordered" evidence="13">
    <location>
        <begin position="1"/>
        <end position="32"/>
    </location>
</feature>
<feature type="region of interest" description="Disordered" evidence="13">
    <location>
        <begin position="375"/>
        <end position="412"/>
    </location>
</feature>
<dbReference type="CDD" id="cd05776">
    <property type="entry name" value="DNA_polB_alpha_exo"/>
    <property type="match status" value="1"/>
</dbReference>
<dbReference type="GO" id="GO:0003697">
    <property type="term" value="F:single-stranded DNA binding"/>
    <property type="evidence" value="ECO:0007669"/>
    <property type="project" value="TreeGrafter"/>
</dbReference>
<dbReference type="Gene3D" id="1.10.132.60">
    <property type="entry name" value="DNA polymerase family B, C-terminal domain"/>
    <property type="match status" value="1"/>
</dbReference>
<dbReference type="InterPro" id="IPR045846">
    <property type="entry name" value="POLBc_alpha"/>
</dbReference>
<organism evidence="18 19">
    <name type="scientific">Tilletiaria anomala (strain ATCC 24038 / CBS 436.72 / UBC 951)</name>
    <dbReference type="NCBI Taxonomy" id="1037660"/>
    <lineage>
        <taxon>Eukaryota</taxon>
        <taxon>Fungi</taxon>
        <taxon>Dikarya</taxon>
        <taxon>Basidiomycota</taxon>
        <taxon>Ustilaginomycotina</taxon>
        <taxon>Exobasidiomycetes</taxon>
        <taxon>Georgefischeriales</taxon>
        <taxon>Tilletiariaceae</taxon>
        <taxon>Tilletiaria</taxon>
    </lineage>
</organism>
<dbReference type="RefSeq" id="XP_013242883.1">
    <property type="nucleotide sequence ID" value="XM_013387429.1"/>
</dbReference>
<dbReference type="Gene3D" id="3.30.420.10">
    <property type="entry name" value="Ribonuclease H-like superfamily/Ribonuclease H"/>
    <property type="match status" value="1"/>
</dbReference>